<dbReference type="InterPro" id="IPR054696">
    <property type="entry name" value="GTP-eEF1A_C"/>
</dbReference>
<comment type="similarity">
    <text evidence="16">Belongs to the TRAFAC class translation factor GTPase superfamily. Classic translation factor GTPase family. CysN/NodQ subfamily.</text>
</comment>
<dbReference type="EC" id="2.7.1.25" evidence="17"/>
<comment type="pathway">
    <text evidence="17">Sulfur metabolism; hydrogen sulfide biosynthesis; sulfite from sulfate: step 2/3.</text>
</comment>
<dbReference type="InterPro" id="IPR000795">
    <property type="entry name" value="T_Tr_GTP-bd_dom"/>
</dbReference>
<feature type="binding site" evidence="16">
    <location>
        <begin position="32"/>
        <end position="39"/>
    </location>
    <ligand>
        <name>GTP</name>
        <dbReference type="ChEBI" id="CHEBI:37565"/>
    </ligand>
</feature>
<dbReference type="HAMAP" id="MF_00065">
    <property type="entry name" value="Adenylyl_sulf_kinase"/>
    <property type="match status" value="1"/>
</dbReference>
<dbReference type="FunFam" id="3.40.50.300:FF:000212">
    <property type="entry name" value="Adenylyl-sulfate kinase"/>
    <property type="match status" value="1"/>
</dbReference>
<dbReference type="InterPro" id="IPR031157">
    <property type="entry name" value="G_TR_CS"/>
</dbReference>
<comment type="function">
    <text evidence="16">With CysD forms the ATP sulfurylase (ATPS) that catalyzes the adenylation of sulfate producing adenosine 5'-phosphosulfate (APS) and diphosphate, the first enzymatic step in sulfur assimilation pathway. APS synthesis involves the formation of a high-energy phosphoric-sulfuric acid anhydride bond driven by GTP hydrolysis by CysN coupled to ATP hydrolysis by CysD.</text>
</comment>
<dbReference type="InterPro" id="IPR044139">
    <property type="entry name" value="CysN_NoDQ_III"/>
</dbReference>
<keyword evidence="7 16" id="KW-0808">Transferase</keyword>
<keyword evidence="10 17" id="KW-0418">Kinase</keyword>
<keyword evidence="17" id="KW-0597">Phosphoprotein</keyword>
<comment type="similarity">
    <text evidence="17">Belongs to the APS kinase family.</text>
</comment>
<keyword evidence="12 16" id="KW-0342">GTP-binding</keyword>
<evidence type="ECO:0000256" key="16">
    <source>
        <dbReference type="HAMAP-Rule" id="MF_00062"/>
    </source>
</evidence>
<dbReference type="InterPro" id="IPR041757">
    <property type="entry name" value="CysN_GTP-bd"/>
</dbReference>
<dbReference type="InterPro" id="IPR002891">
    <property type="entry name" value="APS"/>
</dbReference>
<dbReference type="EC" id="2.7.7.4" evidence="16"/>
<dbReference type="NCBIfam" id="NF004035">
    <property type="entry name" value="PRK05506.1"/>
    <property type="match status" value="1"/>
</dbReference>
<evidence type="ECO:0000256" key="1">
    <source>
        <dbReference type="ARBA" id="ARBA00001823"/>
    </source>
</evidence>
<dbReference type="Gene3D" id="3.40.50.300">
    <property type="entry name" value="P-loop containing nucleotide triphosphate hydrolases"/>
    <property type="match status" value="2"/>
</dbReference>
<dbReference type="CDD" id="cd03695">
    <property type="entry name" value="CysN_NodQ_II"/>
    <property type="match status" value="1"/>
</dbReference>
<evidence type="ECO:0000256" key="11">
    <source>
        <dbReference type="ARBA" id="ARBA00022840"/>
    </source>
</evidence>
<dbReference type="NCBIfam" id="TIGR00455">
    <property type="entry name" value="apsK"/>
    <property type="match status" value="1"/>
</dbReference>
<evidence type="ECO:0000256" key="10">
    <source>
        <dbReference type="ARBA" id="ARBA00022777"/>
    </source>
</evidence>
<comment type="caution">
    <text evidence="19">The sequence shown here is derived from an EMBL/GenBank/DDBJ whole genome shotgun (WGS) entry which is preliminary data.</text>
</comment>
<dbReference type="GO" id="GO:0005524">
    <property type="term" value="F:ATP binding"/>
    <property type="evidence" value="ECO:0007669"/>
    <property type="project" value="UniProtKB-UniRule"/>
</dbReference>
<proteinExistence type="inferred from homology"/>
<dbReference type="CDD" id="cd04166">
    <property type="entry name" value="CysN_ATPS"/>
    <property type="match status" value="1"/>
</dbReference>
<comment type="pathway">
    <text evidence="16">Sulfur metabolism; hydrogen sulfide biosynthesis; sulfite from sulfate: step 1/3.</text>
</comment>
<dbReference type="InterPro" id="IPR044138">
    <property type="entry name" value="CysN_II"/>
</dbReference>
<dbReference type="GO" id="GO:0004020">
    <property type="term" value="F:adenylylsulfate kinase activity"/>
    <property type="evidence" value="ECO:0007669"/>
    <property type="project" value="UniProtKB-UniRule"/>
</dbReference>
<feature type="domain" description="Tr-type G" evidence="18">
    <location>
        <begin position="23"/>
        <end position="237"/>
    </location>
</feature>
<comment type="catalytic activity">
    <reaction evidence="15 16">
        <text>sulfate + ATP + H(+) = adenosine 5'-phosphosulfate + diphosphate</text>
        <dbReference type="Rhea" id="RHEA:18133"/>
        <dbReference type="ChEBI" id="CHEBI:15378"/>
        <dbReference type="ChEBI" id="CHEBI:16189"/>
        <dbReference type="ChEBI" id="CHEBI:30616"/>
        <dbReference type="ChEBI" id="CHEBI:33019"/>
        <dbReference type="ChEBI" id="CHEBI:58243"/>
        <dbReference type="EC" id="2.7.7.4"/>
    </reaction>
</comment>
<dbReference type="SUPFAM" id="SSF50465">
    <property type="entry name" value="EF-Tu/eEF-1alpha/eIF2-gamma C-terminal domain"/>
    <property type="match status" value="1"/>
</dbReference>
<dbReference type="CDD" id="cd02027">
    <property type="entry name" value="APSK"/>
    <property type="match status" value="1"/>
</dbReference>
<dbReference type="NCBIfam" id="NF003478">
    <property type="entry name" value="PRK05124.1"/>
    <property type="match status" value="1"/>
</dbReference>
<comment type="function">
    <text evidence="2">APS kinase catalyzes the synthesis of activated sulfate.</text>
</comment>
<evidence type="ECO:0000259" key="18">
    <source>
        <dbReference type="PROSITE" id="PS51722"/>
    </source>
</evidence>
<evidence type="ECO:0000313" key="19">
    <source>
        <dbReference type="EMBL" id="GGA99029.1"/>
    </source>
</evidence>
<keyword evidence="20" id="KW-1185">Reference proteome</keyword>
<evidence type="ECO:0000256" key="17">
    <source>
        <dbReference type="HAMAP-Rule" id="MF_00065"/>
    </source>
</evidence>
<dbReference type="EMBL" id="BMHH01000012">
    <property type="protein sequence ID" value="GGA99029.1"/>
    <property type="molecule type" value="Genomic_DNA"/>
</dbReference>
<dbReference type="GO" id="GO:0005525">
    <property type="term" value="F:GTP binding"/>
    <property type="evidence" value="ECO:0007669"/>
    <property type="project" value="UniProtKB-UniRule"/>
</dbReference>
<name>A0A916WHV0_9HYPH</name>
<keyword evidence="11 16" id="KW-0067">ATP-binding</keyword>
<evidence type="ECO:0000256" key="5">
    <source>
        <dbReference type="ARBA" id="ARBA00011760"/>
    </source>
</evidence>
<dbReference type="Pfam" id="PF01583">
    <property type="entry name" value="APS_kinase"/>
    <property type="match status" value="1"/>
</dbReference>
<dbReference type="NCBIfam" id="NF003013">
    <property type="entry name" value="PRK03846.1"/>
    <property type="match status" value="1"/>
</dbReference>
<evidence type="ECO:0000256" key="3">
    <source>
        <dbReference type="ARBA" id="ARBA00005438"/>
    </source>
</evidence>
<dbReference type="RefSeq" id="WP_188824927.1">
    <property type="nucleotide sequence ID" value="NZ_BMHH01000012.1"/>
</dbReference>
<keyword evidence="6" id="KW-0536">Nodulation</keyword>
<organism evidence="19 20">
    <name type="scientific">Brucella endophytica</name>
    <dbReference type="NCBI Taxonomy" id="1963359"/>
    <lineage>
        <taxon>Bacteria</taxon>
        <taxon>Pseudomonadati</taxon>
        <taxon>Pseudomonadota</taxon>
        <taxon>Alphaproteobacteria</taxon>
        <taxon>Hyphomicrobiales</taxon>
        <taxon>Brucellaceae</taxon>
        <taxon>Brucella/Ochrobactrum group</taxon>
        <taxon>Brucella</taxon>
    </lineage>
</organism>
<dbReference type="InterPro" id="IPR009000">
    <property type="entry name" value="Transl_B-barrel_sf"/>
</dbReference>
<feature type="active site" description="Phosphoserine intermediate" evidence="17">
    <location>
        <position position="542"/>
    </location>
</feature>
<comment type="catalytic activity">
    <reaction evidence="1 17">
        <text>adenosine 5'-phosphosulfate + ATP = 3'-phosphoadenylyl sulfate + ADP + H(+)</text>
        <dbReference type="Rhea" id="RHEA:24152"/>
        <dbReference type="ChEBI" id="CHEBI:15378"/>
        <dbReference type="ChEBI" id="CHEBI:30616"/>
        <dbReference type="ChEBI" id="CHEBI:58243"/>
        <dbReference type="ChEBI" id="CHEBI:58339"/>
        <dbReference type="ChEBI" id="CHEBI:456216"/>
        <dbReference type="EC" id="2.7.1.25"/>
    </reaction>
</comment>
<dbReference type="InterPro" id="IPR009001">
    <property type="entry name" value="Transl_elong_EF1A/Init_IF2_C"/>
</dbReference>
<dbReference type="InterPro" id="IPR011779">
    <property type="entry name" value="SO4_adenylTrfase_lsu"/>
</dbReference>
<dbReference type="PANTHER" id="PTHR23115">
    <property type="entry name" value="TRANSLATION FACTOR"/>
    <property type="match status" value="1"/>
</dbReference>
<comment type="similarity">
    <text evidence="3">In the C-terminal section; belongs to the APS kinase family.</text>
</comment>
<dbReference type="NCBIfam" id="TIGR02034">
    <property type="entry name" value="CysN"/>
    <property type="match status" value="1"/>
</dbReference>
<keyword evidence="13" id="KW-0511">Multifunctional enzyme</keyword>
<evidence type="ECO:0000256" key="14">
    <source>
        <dbReference type="ARBA" id="ARBA00024872"/>
    </source>
</evidence>
<dbReference type="Proteomes" id="UP000646478">
    <property type="component" value="Unassembled WGS sequence"/>
</dbReference>
<dbReference type="InterPro" id="IPR027417">
    <property type="entry name" value="P-loop_NTPase"/>
</dbReference>
<dbReference type="GO" id="GO:0004781">
    <property type="term" value="F:sulfate adenylyltransferase (ATP) activity"/>
    <property type="evidence" value="ECO:0007669"/>
    <property type="project" value="UniProtKB-UniRule"/>
</dbReference>
<evidence type="ECO:0000256" key="9">
    <source>
        <dbReference type="ARBA" id="ARBA00022741"/>
    </source>
</evidence>
<dbReference type="SUPFAM" id="SSF50447">
    <property type="entry name" value="Translation proteins"/>
    <property type="match status" value="1"/>
</dbReference>
<keyword evidence="9 16" id="KW-0547">Nucleotide-binding</keyword>
<accession>A0A916WHV0</accession>
<dbReference type="CDD" id="cd04095">
    <property type="entry name" value="CysN_NoDQ_III"/>
    <property type="match status" value="1"/>
</dbReference>
<evidence type="ECO:0000256" key="7">
    <source>
        <dbReference type="ARBA" id="ARBA00022679"/>
    </source>
</evidence>
<dbReference type="GO" id="GO:0000103">
    <property type="term" value="P:sulfate assimilation"/>
    <property type="evidence" value="ECO:0007669"/>
    <property type="project" value="UniProtKB-UniRule"/>
</dbReference>
<dbReference type="FunFam" id="3.40.50.300:FF:000119">
    <property type="entry name" value="Sulfate adenylyltransferase subunit 1"/>
    <property type="match status" value="1"/>
</dbReference>
<sequence length="643" mass="70534">MNQIVLDAGTDDVLAFMADQERKPLLRFLTCGSVDDGKSTLIGRLLYDTKLLFEDQLAALQNDSRKHGTNGDEIDFALLVDGLEAEREQGITIDVAYRFFATPKRKFIVADTPGHEQYTRNMATGASTADLAIVLVDARQGILTQTRRHSFIASLLGIRHIVLAVNKIDLVDYSQDVFARISADYLAFARDLGFATIQPIPISARHGDNVTLKSSKLDGYDGPALLTHLETVALDGEKNGAPFRFPVQYVNRPDQNFRGFAGTVASGAVAVGSPVVVAKSGKASRVKRIVTMDGDLQEAVEGQAVTLVLDDEVEVSRGNMLVAPDARPDVADQFAAHLVWFGEEPMMPGRSYLMRTETDRASVTITELKHRININSFAEEAAKNLALNEVGVCNFSTGEPIAFDPYAKNRSTGSFIIIDRMTNATVGAGMIDFALRRASNVHWQALDVDKKARAAQKHQRPAVLWFTGLSGSGKSTVANVLEKHLHALGKHTYILDGDNVRHGLNRDLGFIAEDRVENIRRVGEVAKLMADAGLIVLVSFISPFRAERQLARELFEEGEFIEIFVDTPLEECIKRDPKGLYAKALSGEIRNFTGVDSPYERPDNPELHLSTSGQTTEGLVGKIEKYLGEQGIIGNYSADSWSI</sequence>
<dbReference type="InterPro" id="IPR050100">
    <property type="entry name" value="TRAFAC_GTPase_members"/>
</dbReference>
<evidence type="ECO:0000256" key="8">
    <source>
        <dbReference type="ARBA" id="ARBA00022695"/>
    </source>
</evidence>
<evidence type="ECO:0000256" key="15">
    <source>
        <dbReference type="ARBA" id="ARBA00049370"/>
    </source>
</evidence>
<feature type="binding site" evidence="16">
    <location>
        <begin position="111"/>
        <end position="115"/>
    </location>
    <ligand>
        <name>GTP</name>
        <dbReference type="ChEBI" id="CHEBI:37565"/>
    </ligand>
</feature>
<dbReference type="GO" id="GO:0070814">
    <property type="term" value="P:hydrogen sulfide biosynthetic process"/>
    <property type="evidence" value="ECO:0007669"/>
    <property type="project" value="UniProtKB-UniRule"/>
</dbReference>
<dbReference type="SUPFAM" id="SSF52540">
    <property type="entry name" value="P-loop containing nucleoside triphosphate hydrolases"/>
    <property type="match status" value="2"/>
</dbReference>
<feature type="binding site" evidence="17">
    <location>
        <begin position="468"/>
        <end position="475"/>
    </location>
    <ligand>
        <name>ATP</name>
        <dbReference type="ChEBI" id="CHEBI:30616"/>
    </ligand>
</feature>
<reference evidence="19" key="1">
    <citation type="journal article" date="2014" name="Int. J. Syst. Evol. Microbiol.">
        <title>Complete genome sequence of Corynebacterium casei LMG S-19264T (=DSM 44701T), isolated from a smear-ripened cheese.</title>
        <authorList>
            <consortium name="US DOE Joint Genome Institute (JGI-PGF)"/>
            <person name="Walter F."/>
            <person name="Albersmeier A."/>
            <person name="Kalinowski J."/>
            <person name="Ruckert C."/>
        </authorList>
    </citation>
    <scope>NUCLEOTIDE SEQUENCE</scope>
    <source>
        <strain evidence="19">CGMCC 1.15082</strain>
    </source>
</reference>
<comment type="function">
    <text evidence="14">Proposed to provide activated sulfate for transfer to Nod factor. ATP sulfurylase may be the GTPase, regulating ATP sulfurylase activity.</text>
</comment>
<dbReference type="PRINTS" id="PR00315">
    <property type="entry name" value="ELONGATNFCT"/>
</dbReference>
<evidence type="ECO:0000256" key="4">
    <source>
        <dbReference type="ARBA" id="ARBA00007237"/>
    </source>
</evidence>
<dbReference type="Pfam" id="PF22594">
    <property type="entry name" value="GTP-eEF1A_C"/>
    <property type="match status" value="1"/>
</dbReference>
<comment type="subunit">
    <text evidence="5">Sulfate-activating enzymes, NodP and NodQ, may be physically associated.</text>
</comment>
<feature type="binding site" evidence="16">
    <location>
        <begin position="166"/>
        <end position="169"/>
    </location>
    <ligand>
        <name>GTP</name>
        <dbReference type="ChEBI" id="CHEBI:37565"/>
    </ligand>
</feature>
<dbReference type="AlphaFoldDB" id="A0A916WHV0"/>
<comment type="similarity">
    <text evidence="4">In the N-terminal section; belongs to the TRAFAC class translation factor GTPase superfamily. Classic translation factor GTPase family. CysN/NodQ subfamily.</text>
</comment>
<comment type="subunit">
    <text evidence="16">Heterodimer composed of CysD, the smaller subunit, and CysN.</text>
</comment>
<evidence type="ECO:0000313" key="20">
    <source>
        <dbReference type="Proteomes" id="UP000646478"/>
    </source>
</evidence>
<gene>
    <name evidence="16" type="primary">cysN</name>
    <name evidence="17" type="synonym">cysC</name>
    <name evidence="19" type="ORF">GCM10011491_29100</name>
</gene>
<dbReference type="HAMAP" id="MF_00062">
    <property type="entry name" value="Sulf_adenylyltr_sub1"/>
    <property type="match status" value="1"/>
</dbReference>
<keyword evidence="8 16" id="KW-0548">Nucleotidyltransferase</keyword>
<dbReference type="Pfam" id="PF00009">
    <property type="entry name" value="GTP_EFTU"/>
    <property type="match status" value="1"/>
</dbReference>
<protein>
    <recommendedName>
        <fullName evidence="16 17">Multifunctional fusion protein</fullName>
    </recommendedName>
    <domain>
        <recommendedName>
            <fullName evidence="16">Sulfate adenylyltransferase subunit 1</fullName>
            <ecNumber evidence="16">2.7.7.4</ecNumber>
        </recommendedName>
        <alternativeName>
            <fullName evidence="16">ATP-sulfurylase large subunit</fullName>
        </alternativeName>
        <alternativeName>
            <fullName evidence="16">Sulfate adenylate transferase</fullName>
            <shortName evidence="16">SAT</shortName>
        </alternativeName>
    </domain>
    <domain>
        <recommendedName>
            <fullName evidence="17">Adenylyl-sulfate kinase</fullName>
            <ecNumber evidence="17">2.7.1.25</ecNumber>
        </recommendedName>
        <alternativeName>
            <fullName evidence="17">APS kinase</fullName>
        </alternativeName>
        <alternativeName>
            <fullName evidence="17">ATP adenosine-5'-phosphosulfate 3'-phosphotransferase</fullName>
        </alternativeName>
        <alternativeName>
            <fullName evidence="17">Adenosine-5'-phosphosulfate kinase</fullName>
        </alternativeName>
    </domain>
</protein>
<evidence type="ECO:0000256" key="2">
    <source>
        <dbReference type="ARBA" id="ARBA00002357"/>
    </source>
</evidence>
<reference evidence="19" key="2">
    <citation type="submission" date="2020-09" db="EMBL/GenBank/DDBJ databases">
        <authorList>
            <person name="Sun Q."/>
            <person name="Zhou Y."/>
        </authorList>
    </citation>
    <scope>NUCLEOTIDE SEQUENCE</scope>
    <source>
        <strain evidence="19">CGMCC 1.15082</strain>
    </source>
</reference>
<dbReference type="InterPro" id="IPR059117">
    <property type="entry name" value="APS_kinase_dom"/>
</dbReference>
<dbReference type="PROSITE" id="PS51722">
    <property type="entry name" value="G_TR_2"/>
    <property type="match status" value="1"/>
</dbReference>
<evidence type="ECO:0000256" key="13">
    <source>
        <dbReference type="ARBA" id="ARBA00023268"/>
    </source>
</evidence>
<dbReference type="PROSITE" id="PS00301">
    <property type="entry name" value="G_TR_1"/>
    <property type="match status" value="1"/>
</dbReference>
<evidence type="ECO:0000256" key="6">
    <source>
        <dbReference type="ARBA" id="ARBA00022458"/>
    </source>
</evidence>
<dbReference type="GO" id="GO:0003924">
    <property type="term" value="F:GTPase activity"/>
    <property type="evidence" value="ECO:0007669"/>
    <property type="project" value="InterPro"/>
</dbReference>
<evidence type="ECO:0000256" key="12">
    <source>
        <dbReference type="ARBA" id="ARBA00023134"/>
    </source>
</evidence>
<comment type="function">
    <text evidence="17">Catalyzes the synthesis of activated sulfate.</text>
</comment>
<dbReference type="Gene3D" id="2.40.30.10">
    <property type="entry name" value="Translation factors"/>
    <property type="match status" value="2"/>
</dbReference>